<evidence type="ECO:0000256" key="3">
    <source>
        <dbReference type="ARBA" id="ARBA00018123"/>
    </source>
</evidence>
<dbReference type="GO" id="GO:0005737">
    <property type="term" value="C:cytoplasm"/>
    <property type="evidence" value="ECO:0007669"/>
    <property type="project" value="TreeGrafter"/>
</dbReference>
<comment type="pathway">
    <text evidence="1">Nitrogen metabolism; urea cycle; L-ornithine and urea from L-arginine: step 1/1.</text>
</comment>
<evidence type="ECO:0000256" key="6">
    <source>
        <dbReference type="ARBA" id="ARBA00022801"/>
    </source>
</evidence>
<comment type="catalytic activity">
    <reaction evidence="8 12">
        <text>L-arginine + H2O = urea + L-ornithine</text>
        <dbReference type="Rhea" id="RHEA:20569"/>
        <dbReference type="ChEBI" id="CHEBI:15377"/>
        <dbReference type="ChEBI" id="CHEBI:16199"/>
        <dbReference type="ChEBI" id="CHEBI:32682"/>
        <dbReference type="ChEBI" id="CHEBI:46911"/>
        <dbReference type="EC" id="3.5.3.1"/>
    </reaction>
</comment>
<evidence type="ECO:0000256" key="11">
    <source>
        <dbReference type="PROSITE-ProRule" id="PRU00742"/>
    </source>
</evidence>
<gene>
    <name evidence="14" type="ORF">rosag_33010</name>
</gene>
<keyword evidence="7 10" id="KW-0464">Manganese</keyword>
<dbReference type="InterPro" id="IPR006035">
    <property type="entry name" value="Ureohydrolase"/>
</dbReference>
<dbReference type="Gene3D" id="3.40.800.10">
    <property type="entry name" value="Ureohydrolase domain"/>
    <property type="match status" value="1"/>
</dbReference>
<evidence type="ECO:0000256" key="12">
    <source>
        <dbReference type="RuleBase" id="RU361159"/>
    </source>
</evidence>
<dbReference type="FunFam" id="3.40.800.10:FF:000012">
    <property type="entry name" value="Arginase"/>
    <property type="match status" value="1"/>
</dbReference>
<feature type="binding site" evidence="10">
    <location>
        <position position="158"/>
    </location>
    <ligand>
        <name>Mn(2+)</name>
        <dbReference type="ChEBI" id="CHEBI:29035"/>
        <label>1</label>
    </ligand>
</feature>
<dbReference type="SUPFAM" id="SSF52768">
    <property type="entry name" value="Arginase/deacetylase"/>
    <property type="match status" value="1"/>
</dbReference>
<protein>
    <recommendedName>
        <fullName evidence="3 9">Arginase</fullName>
        <ecNumber evidence="2 9">3.5.3.1</ecNumber>
    </recommendedName>
</protein>
<comment type="similarity">
    <text evidence="11 12">Belongs to the arginase family.</text>
</comment>
<dbReference type="GO" id="GO:0006525">
    <property type="term" value="P:arginine metabolic process"/>
    <property type="evidence" value="ECO:0007669"/>
    <property type="project" value="UniProtKB-KW"/>
</dbReference>
<dbReference type="NCBIfam" id="TIGR01229">
    <property type="entry name" value="rocF_arginase"/>
    <property type="match status" value="1"/>
</dbReference>
<keyword evidence="15" id="KW-1185">Reference proteome</keyword>
<evidence type="ECO:0000256" key="5">
    <source>
        <dbReference type="ARBA" id="ARBA00022723"/>
    </source>
</evidence>
<evidence type="ECO:0000256" key="10">
    <source>
        <dbReference type="PIRSR" id="PIRSR036979-1"/>
    </source>
</evidence>
<comment type="cofactor">
    <cofactor evidence="10 12">
        <name>Mn(2+)</name>
        <dbReference type="ChEBI" id="CHEBI:29035"/>
    </cofactor>
    <text evidence="10 12">Binds 2 manganese ions per subunit.</text>
</comment>
<dbReference type="PIRSF" id="PIRSF036979">
    <property type="entry name" value="Arginase"/>
    <property type="match status" value="1"/>
</dbReference>
<dbReference type="InterPro" id="IPR014033">
    <property type="entry name" value="Arginase"/>
</dbReference>
<evidence type="ECO:0000313" key="14">
    <source>
        <dbReference type="EMBL" id="GLC26788.1"/>
    </source>
</evidence>
<dbReference type="Proteomes" id="UP001161325">
    <property type="component" value="Unassembled WGS sequence"/>
</dbReference>
<feature type="binding site" evidence="10">
    <location>
        <position position="264"/>
    </location>
    <ligand>
        <name>Mn(2+)</name>
        <dbReference type="ChEBI" id="CHEBI:29035"/>
        <label>1</label>
    </ligand>
</feature>
<dbReference type="EC" id="3.5.3.1" evidence="2 9"/>
<feature type="binding site" evidence="10">
    <location>
        <position position="160"/>
    </location>
    <ligand>
        <name>Mn(2+)</name>
        <dbReference type="ChEBI" id="CHEBI:29035"/>
        <label>1</label>
    </ligand>
</feature>
<keyword evidence="5 10" id="KW-0479">Metal-binding</keyword>
<evidence type="ECO:0000256" key="9">
    <source>
        <dbReference type="NCBIfam" id="TIGR01229"/>
    </source>
</evidence>
<dbReference type="PRINTS" id="PR00116">
    <property type="entry name" value="ARGINASE"/>
</dbReference>
<evidence type="ECO:0000256" key="13">
    <source>
        <dbReference type="SAM" id="MobiDB-lite"/>
    </source>
</evidence>
<feature type="region of interest" description="Disordered" evidence="13">
    <location>
        <begin position="1"/>
        <end position="34"/>
    </location>
</feature>
<dbReference type="Pfam" id="PF00491">
    <property type="entry name" value="Arginase"/>
    <property type="match status" value="1"/>
</dbReference>
<name>A0AA37VBS0_9BACT</name>
<organism evidence="14 15">
    <name type="scientific">Roseisolibacter agri</name>
    <dbReference type="NCBI Taxonomy" id="2014610"/>
    <lineage>
        <taxon>Bacteria</taxon>
        <taxon>Pseudomonadati</taxon>
        <taxon>Gemmatimonadota</taxon>
        <taxon>Gemmatimonadia</taxon>
        <taxon>Gemmatimonadales</taxon>
        <taxon>Gemmatimonadaceae</taxon>
        <taxon>Roseisolibacter</taxon>
    </lineage>
</organism>
<dbReference type="GO" id="GO:0004053">
    <property type="term" value="F:arginase activity"/>
    <property type="evidence" value="ECO:0007669"/>
    <property type="project" value="UniProtKB-UniRule"/>
</dbReference>
<keyword evidence="4 12" id="KW-0056">Arginine metabolism</keyword>
<evidence type="ECO:0000256" key="7">
    <source>
        <dbReference type="ARBA" id="ARBA00023211"/>
    </source>
</evidence>
<sequence length="335" mass="34949">MRQPMSAATLSVAHPTPRPRHASGEAGASADARRRVRDVHVVGVPMDLGASRRGVDMGPSAMRLAGVAERLRALGHAVEDHGNVRVPDRTSLTGSGREFLPAIAQVCEELAAFTASVVRRGGTPLILGGDHSLGAGSVAGVATALAERGEALGLIWLDAHGDLHTPESSASGNVHGMPVAHLLGLGDPRLAGLAKPGPAVKAEHLVFVGLRDLDPPEQAFIRQAGIRAFTMRDIDERGLRAVMSDALEIATRGTGGVHVSCDADWIDPAEAPGVGTPVRGGATLREAHLAMEILADSDAMLGMDLVEINPILDRRNHTAELAVDLLASAFGRRII</sequence>
<dbReference type="CDD" id="cd09989">
    <property type="entry name" value="Arginase"/>
    <property type="match status" value="1"/>
</dbReference>
<dbReference type="PANTHER" id="PTHR43782">
    <property type="entry name" value="ARGINASE"/>
    <property type="match status" value="1"/>
</dbReference>
<dbReference type="InterPro" id="IPR023696">
    <property type="entry name" value="Ureohydrolase_dom_sf"/>
</dbReference>
<dbReference type="PROSITE" id="PS51409">
    <property type="entry name" value="ARGINASE_2"/>
    <property type="match status" value="1"/>
</dbReference>
<dbReference type="PANTHER" id="PTHR43782:SF3">
    <property type="entry name" value="ARGINASE"/>
    <property type="match status" value="1"/>
</dbReference>
<dbReference type="EMBL" id="BRXS01000005">
    <property type="protein sequence ID" value="GLC26788.1"/>
    <property type="molecule type" value="Genomic_DNA"/>
</dbReference>
<evidence type="ECO:0000256" key="8">
    <source>
        <dbReference type="ARBA" id="ARBA00047391"/>
    </source>
</evidence>
<evidence type="ECO:0000256" key="1">
    <source>
        <dbReference type="ARBA" id="ARBA00005098"/>
    </source>
</evidence>
<feature type="binding site" evidence="10">
    <location>
        <position position="131"/>
    </location>
    <ligand>
        <name>Mn(2+)</name>
        <dbReference type="ChEBI" id="CHEBI:29035"/>
        <label>1</label>
    </ligand>
</feature>
<evidence type="ECO:0000256" key="4">
    <source>
        <dbReference type="ARBA" id="ARBA00022503"/>
    </source>
</evidence>
<proteinExistence type="inferred from homology"/>
<accession>A0AA37VBS0</accession>
<evidence type="ECO:0000256" key="2">
    <source>
        <dbReference type="ARBA" id="ARBA00012168"/>
    </source>
</evidence>
<dbReference type="GO" id="GO:0030145">
    <property type="term" value="F:manganese ion binding"/>
    <property type="evidence" value="ECO:0007669"/>
    <property type="project" value="TreeGrafter"/>
</dbReference>
<dbReference type="AlphaFoldDB" id="A0AA37VBS0"/>
<feature type="binding site" evidence="10">
    <location>
        <position position="162"/>
    </location>
    <ligand>
        <name>Mn(2+)</name>
        <dbReference type="ChEBI" id="CHEBI:29035"/>
        <label>1</label>
    </ligand>
</feature>
<keyword evidence="6 12" id="KW-0378">Hydrolase</keyword>
<feature type="binding site" evidence="10">
    <location>
        <position position="262"/>
    </location>
    <ligand>
        <name>Mn(2+)</name>
        <dbReference type="ChEBI" id="CHEBI:29035"/>
        <label>1</label>
    </ligand>
</feature>
<comment type="caution">
    <text evidence="14">The sequence shown here is derived from an EMBL/GenBank/DDBJ whole genome shotgun (WGS) entry which is preliminary data.</text>
</comment>
<evidence type="ECO:0000313" key="15">
    <source>
        <dbReference type="Proteomes" id="UP001161325"/>
    </source>
</evidence>
<reference evidence="14" key="1">
    <citation type="submission" date="2022-08" db="EMBL/GenBank/DDBJ databases">
        <title>Draft genome sequencing of Roseisolibacter agri AW1220.</title>
        <authorList>
            <person name="Tobiishi Y."/>
            <person name="Tonouchi A."/>
        </authorList>
    </citation>
    <scope>NUCLEOTIDE SEQUENCE</scope>
    <source>
        <strain evidence="14">AW1220</strain>
    </source>
</reference>